<evidence type="ECO:0000256" key="1">
    <source>
        <dbReference type="ARBA" id="ARBA00023015"/>
    </source>
</evidence>
<dbReference type="Proteomes" id="UP000318380">
    <property type="component" value="Unassembled WGS sequence"/>
</dbReference>
<evidence type="ECO:0000313" key="7">
    <source>
        <dbReference type="Proteomes" id="UP000318380"/>
    </source>
</evidence>
<dbReference type="GO" id="GO:0003700">
    <property type="term" value="F:DNA-binding transcription factor activity"/>
    <property type="evidence" value="ECO:0007669"/>
    <property type="project" value="TreeGrafter"/>
</dbReference>
<dbReference type="Pfam" id="PF13377">
    <property type="entry name" value="Peripla_BP_3"/>
    <property type="match status" value="1"/>
</dbReference>
<organism evidence="6 7">
    <name type="scientific">Kribbella amoyensis</name>
    <dbReference type="NCBI Taxonomy" id="996641"/>
    <lineage>
        <taxon>Bacteria</taxon>
        <taxon>Bacillati</taxon>
        <taxon>Actinomycetota</taxon>
        <taxon>Actinomycetes</taxon>
        <taxon>Propionibacteriales</taxon>
        <taxon>Kribbellaceae</taxon>
        <taxon>Kribbella</taxon>
    </lineage>
</organism>
<dbReference type="CDD" id="cd01392">
    <property type="entry name" value="HTH_LacI"/>
    <property type="match status" value="1"/>
</dbReference>
<dbReference type="PANTHER" id="PTHR30146:SF153">
    <property type="entry name" value="LACTOSE OPERON REPRESSOR"/>
    <property type="match status" value="1"/>
</dbReference>
<name>A0A561BSG0_9ACTN</name>
<dbReference type="InterPro" id="IPR010982">
    <property type="entry name" value="Lambda_DNA-bd_dom_sf"/>
</dbReference>
<evidence type="ECO:0000256" key="3">
    <source>
        <dbReference type="ARBA" id="ARBA00023163"/>
    </source>
</evidence>
<dbReference type="AlphaFoldDB" id="A0A561BSG0"/>
<dbReference type="GO" id="GO:0000976">
    <property type="term" value="F:transcription cis-regulatory region binding"/>
    <property type="evidence" value="ECO:0007669"/>
    <property type="project" value="TreeGrafter"/>
</dbReference>
<feature type="domain" description="HTH lacI-type" evidence="5">
    <location>
        <begin position="8"/>
        <end position="62"/>
    </location>
</feature>
<dbReference type="SUPFAM" id="SSF53822">
    <property type="entry name" value="Periplasmic binding protein-like I"/>
    <property type="match status" value="1"/>
</dbReference>
<dbReference type="InterPro" id="IPR046335">
    <property type="entry name" value="LacI/GalR-like_sensor"/>
</dbReference>
<dbReference type="SUPFAM" id="SSF47413">
    <property type="entry name" value="lambda repressor-like DNA-binding domains"/>
    <property type="match status" value="1"/>
</dbReference>
<evidence type="ECO:0000259" key="5">
    <source>
        <dbReference type="PROSITE" id="PS50932"/>
    </source>
</evidence>
<dbReference type="Pfam" id="PF00356">
    <property type="entry name" value="LacI"/>
    <property type="match status" value="1"/>
</dbReference>
<dbReference type="InterPro" id="IPR028082">
    <property type="entry name" value="Peripla_BP_I"/>
</dbReference>
<keyword evidence="2" id="KW-0238">DNA-binding</keyword>
<gene>
    <name evidence="6" type="ORF">FB561_2835</name>
</gene>
<comment type="caution">
    <text evidence="6">The sequence shown here is derived from an EMBL/GenBank/DDBJ whole genome shotgun (WGS) entry which is preliminary data.</text>
</comment>
<dbReference type="PROSITE" id="PS50932">
    <property type="entry name" value="HTH_LACI_2"/>
    <property type="match status" value="1"/>
</dbReference>
<dbReference type="InterPro" id="IPR000843">
    <property type="entry name" value="HTH_LacI"/>
</dbReference>
<reference evidence="6 7" key="1">
    <citation type="submission" date="2019-06" db="EMBL/GenBank/DDBJ databases">
        <title>Sequencing the genomes of 1000 actinobacteria strains.</title>
        <authorList>
            <person name="Klenk H.-P."/>
        </authorList>
    </citation>
    <scope>NUCLEOTIDE SEQUENCE [LARGE SCALE GENOMIC DNA]</scope>
    <source>
        <strain evidence="6 7">DSM 24683</strain>
    </source>
</reference>
<evidence type="ECO:0000256" key="4">
    <source>
        <dbReference type="SAM" id="MobiDB-lite"/>
    </source>
</evidence>
<evidence type="ECO:0000256" key="2">
    <source>
        <dbReference type="ARBA" id="ARBA00023125"/>
    </source>
</evidence>
<dbReference type="PANTHER" id="PTHR30146">
    <property type="entry name" value="LACI-RELATED TRANSCRIPTIONAL REPRESSOR"/>
    <property type="match status" value="1"/>
</dbReference>
<dbReference type="SMART" id="SM00354">
    <property type="entry name" value="HTH_LACI"/>
    <property type="match status" value="1"/>
</dbReference>
<dbReference type="Gene3D" id="1.10.260.40">
    <property type="entry name" value="lambda repressor-like DNA-binding domains"/>
    <property type="match status" value="1"/>
</dbReference>
<keyword evidence="7" id="KW-1185">Reference proteome</keyword>
<accession>A0A561BSG0</accession>
<keyword evidence="1" id="KW-0805">Transcription regulation</keyword>
<dbReference type="EMBL" id="VIVK01000001">
    <property type="protein sequence ID" value="TWD81713.1"/>
    <property type="molecule type" value="Genomic_DNA"/>
</dbReference>
<proteinExistence type="predicted"/>
<dbReference type="Gene3D" id="3.40.50.2300">
    <property type="match status" value="2"/>
</dbReference>
<sequence>MTDEPRRATIHQVARLAGVSHQTVSRYLRHDAGMKPDTRQRVDAAVKALDYRPNLVARSMRTRRTDRLAVVLPSPHWFPVRLMIAASATAHAAGYQLDVVSAEGSTEERIAELADSGQVDGILSLAPVDSPPDTRIPILVSGTYDQEMHGAGELADGSAVSEIVEHLAGLGHRTFFHLAGPPNYTSARNRKLVYLETIARLGLRSYGVADTNWSAQAGYDAIAALPADSGVTAIIAANDGLAMGAIRATTDRGLRVPEDVSVFGWDDEELGRFATPALSTVAVDREAQGREAILHLIATIRGEPAPAKSPRDLNQLVFRESTAPPPD</sequence>
<protein>
    <submittedName>
        <fullName evidence="6">LacI family transcriptional regulator</fullName>
    </submittedName>
</protein>
<keyword evidence="3" id="KW-0804">Transcription</keyword>
<feature type="region of interest" description="Disordered" evidence="4">
    <location>
        <begin position="305"/>
        <end position="327"/>
    </location>
</feature>
<evidence type="ECO:0000313" key="6">
    <source>
        <dbReference type="EMBL" id="TWD81713.1"/>
    </source>
</evidence>
<dbReference type="RefSeq" id="WP_238334807.1">
    <property type="nucleotide sequence ID" value="NZ_VIVK01000001.1"/>
</dbReference>